<evidence type="ECO:0000259" key="5">
    <source>
        <dbReference type="Pfam" id="PF00849"/>
    </source>
</evidence>
<dbReference type="GO" id="GO:0009982">
    <property type="term" value="F:pseudouridine synthase activity"/>
    <property type="evidence" value="ECO:0007669"/>
    <property type="project" value="InterPro"/>
</dbReference>
<dbReference type="Gene3D" id="3.30.2350.10">
    <property type="entry name" value="Pseudouridine synthase"/>
    <property type="match status" value="1"/>
</dbReference>
<dbReference type="GO" id="GO:0003723">
    <property type="term" value="F:RNA binding"/>
    <property type="evidence" value="ECO:0007669"/>
    <property type="project" value="InterPro"/>
</dbReference>
<evidence type="ECO:0000256" key="4">
    <source>
        <dbReference type="ARBA" id="ARBA00033164"/>
    </source>
</evidence>
<reference evidence="6" key="1">
    <citation type="journal article" date="2021" name="PeerJ">
        <title>Extensive microbial diversity within the chicken gut microbiome revealed by metagenomics and culture.</title>
        <authorList>
            <person name="Gilroy R."/>
            <person name="Ravi A."/>
            <person name="Getino M."/>
            <person name="Pursley I."/>
            <person name="Horton D.L."/>
            <person name="Alikhan N.F."/>
            <person name="Baker D."/>
            <person name="Gharbi K."/>
            <person name="Hall N."/>
            <person name="Watson M."/>
            <person name="Adriaenssens E.M."/>
            <person name="Foster-Nyarko E."/>
            <person name="Jarju S."/>
            <person name="Secka A."/>
            <person name="Antonio M."/>
            <person name="Oren A."/>
            <person name="Chaudhuri R.R."/>
            <person name="La Ragione R."/>
            <person name="Hildebrand F."/>
            <person name="Pallen M.J."/>
        </authorList>
    </citation>
    <scope>NUCLEOTIDE SEQUENCE</scope>
    <source>
        <strain evidence="6">CHK189-11263</strain>
    </source>
</reference>
<proteinExistence type="inferred from homology"/>
<evidence type="ECO:0000313" key="7">
    <source>
        <dbReference type="Proteomes" id="UP000824208"/>
    </source>
</evidence>
<dbReference type="InterPro" id="IPR006145">
    <property type="entry name" value="PsdUridine_synth_RsuA/RluA"/>
</dbReference>
<comment type="similarity">
    <text evidence="2">Belongs to the pseudouridine synthase RluA family.</text>
</comment>
<comment type="caution">
    <text evidence="6">The sequence shown here is derived from an EMBL/GenBank/DDBJ whole genome shotgun (WGS) entry which is preliminary data.</text>
</comment>
<evidence type="ECO:0000256" key="1">
    <source>
        <dbReference type="ARBA" id="ARBA00000073"/>
    </source>
</evidence>
<dbReference type="AlphaFoldDB" id="A0A9D2MB92"/>
<dbReference type="InterPro" id="IPR020103">
    <property type="entry name" value="PsdUridine_synth_cat_dom_sf"/>
</dbReference>
<gene>
    <name evidence="6" type="ORF">H9714_05675</name>
</gene>
<sequence length="236" mass="26006">MDCPIPILYQDPRILVCLKPPGVVSTDQPGGLPDQLRAQLGGGPELCLRTVHRLDQRVGGVMVLARSRMAARLLSQQVEEHTFYKEYLAVLWGAPGEEEGLLRDWLGYDKRTRRAYTAPASGPAVREAVLRYRVLAREGGYALAAVVLETGRTHQIRAQFAARGFPLAGDQKYGAPPLEAPGIGLWSRCLAFTHPQSGERLTFSALPLAAAPWDRFSFLKGISQGKEHPFDFPFSL</sequence>
<dbReference type="EMBL" id="DWYC01000053">
    <property type="protein sequence ID" value="HJB57020.1"/>
    <property type="molecule type" value="Genomic_DNA"/>
</dbReference>
<evidence type="ECO:0000313" key="6">
    <source>
        <dbReference type="EMBL" id="HJB57020.1"/>
    </source>
</evidence>
<dbReference type="InterPro" id="IPR050188">
    <property type="entry name" value="RluA_PseudoU_synthase"/>
</dbReference>
<dbReference type="PANTHER" id="PTHR21600:SF87">
    <property type="entry name" value="RNA PSEUDOURIDYLATE SYNTHASE DOMAIN-CONTAINING PROTEIN 1"/>
    <property type="match status" value="1"/>
</dbReference>
<feature type="domain" description="Pseudouridine synthase RsuA/RluA-like" evidence="5">
    <location>
        <begin position="14"/>
        <end position="162"/>
    </location>
</feature>
<accession>A0A9D2MB92</accession>
<dbReference type="GO" id="GO:0140098">
    <property type="term" value="F:catalytic activity, acting on RNA"/>
    <property type="evidence" value="ECO:0007669"/>
    <property type="project" value="UniProtKB-ARBA"/>
</dbReference>
<dbReference type="GO" id="GO:0000455">
    <property type="term" value="P:enzyme-directed rRNA pseudouridine synthesis"/>
    <property type="evidence" value="ECO:0007669"/>
    <property type="project" value="TreeGrafter"/>
</dbReference>
<name>A0A9D2MB92_9FIRM</name>
<reference evidence="6" key="2">
    <citation type="submission" date="2021-04" db="EMBL/GenBank/DDBJ databases">
        <authorList>
            <person name="Gilroy R."/>
        </authorList>
    </citation>
    <scope>NUCLEOTIDE SEQUENCE</scope>
    <source>
        <strain evidence="6">CHK189-11263</strain>
    </source>
</reference>
<dbReference type="CDD" id="cd02869">
    <property type="entry name" value="PseudoU_synth_RluA_like"/>
    <property type="match status" value="1"/>
</dbReference>
<dbReference type="Pfam" id="PF00849">
    <property type="entry name" value="PseudoU_synth_2"/>
    <property type="match status" value="1"/>
</dbReference>
<evidence type="ECO:0000256" key="2">
    <source>
        <dbReference type="ARBA" id="ARBA00010876"/>
    </source>
</evidence>
<comment type="catalytic activity">
    <reaction evidence="1">
        <text>a uridine in RNA = a pseudouridine in RNA</text>
        <dbReference type="Rhea" id="RHEA:48348"/>
        <dbReference type="Rhea" id="RHEA-COMP:12068"/>
        <dbReference type="Rhea" id="RHEA-COMP:12069"/>
        <dbReference type="ChEBI" id="CHEBI:65314"/>
        <dbReference type="ChEBI" id="CHEBI:65315"/>
    </reaction>
</comment>
<dbReference type="Proteomes" id="UP000824208">
    <property type="component" value="Unassembled WGS sequence"/>
</dbReference>
<dbReference type="SUPFAM" id="SSF55120">
    <property type="entry name" value="Pseudouridine synthase"/>
    <property type="match status" value="1"/>
</dbReference>
<evidence type="ECO:0000256" key="3">
    <source>
        <dbReference type="ARBA" id="ARBA00031870"/>
    </source>
</evidence>
<protein>
    <recommendedName>
        <fullName evidence="3">RNA pseudouridylate synthase</fullName>
    </recommendedName>
    <alternativeName>
        <fullName evidence="4">RNA-uridine isomerase</fullName>
    </alternativeName>
</protein>
<organism evidence="6 7">
    <name type="scientific">Candidatus Flavonifractor intestinipullorum</name>
    <dbReference type="NCBI Taxonomy" id="2838587"/>
    <lineage>
        <taxon>Bacteria</taxon>
        <taxon>Bacillati</taxon>
        <taxon>Bacillota</taxon>
        <taxon>Clostridia</taxon>
        <taxon>Eubacteriales</taxon>
        <taxon>Oscillospiraceae</taxon>
        <taxon>Flavonifractor</taxon>
    </lineage>
</organism>
<dbReference type="PANTHER" id="PTHR21600">
    <property type="entry name" value="MITOCHONDRIAL RNA PSEUDOURIDINE SYNTHASE"/>
    <property type="match status" value="1"/>
</dbReference>